<gene>
    <name evidence="2" type="ORF">HCEG_03568</name>
</gene>
<dbReference type="EMBL" id="DS990638">
    <property type="protein sequence ID" value="EGC44353.1"/>
    <property type="molecule type" value="Genomic_DNA"/>
</dbReference>
<organism evidence="3">
    <name type="scientific">Ajellomyces capsulatus (strain H88)</name>
    <name type="common">Darling's disease fungus</name>
    <name type="synonym">Histoplasma capsulatum</name>
    <dbReference type="NCBI Taxonomy" id="544711"/>
    <lineage>
        <taxon>Eukaryota</taxon>
        <taxon>Fungi</taxon>
        <taxon>Dikarya</taxon>
        <taxon>Ascomycota</taxon>
        <taxon>Pezizomycotina</taxon>
        <taxon>Eurotiomycetes</taxon>
        <taxon>Eurotiomycetidae</taxon>
        <taxon>Onygenales</taxon>
        <taxon>Ajellomycetaceae</taxon>
        <taxon>Histoplasma</taxon>
    </lineage>
</organism>
<name>F0UGQ3_AJEC8</name>
<dbReference type="Proteomes" id="UP000008142">
    <property type="component" value="Unassembled WGS sequence"/>
</dbReference>
<feature type="compositionally biased region" description="Gly residues" evidence="1">
    <location>
        <begin position="47"/>
        <end position="56"/>
    </location>
</feature>
<sequence>MHAQPGITWAGRVLGRNTRFDGKLTREQAVQHSASFRALGSASAGEQGPGPQGSGGAVVPAAGNQGNVGRKAGETVPEGKPVLQITDWPIGYSGGAPFEKSAFSKIFLRQTCKRSIGMPSNCHVTTNRDQALPRNSNQVIGPLCFIRKLSPGVLIYFKLSATEGSRSGPYHVHILSHPWIVPRDNGTLAARSFPIRRS</sequence>
<protein>
    <submittedName>
        <fullName evidence="2">Predicted protein</fullName>
    </submittedName>
</protein>
<reference evidence="3" key="1">
    <citation type="submission" date="2008-07" db="EMBL/GenBank/DDBJ databases">
        <title>Annotation of Ajellomyces capsulatus strain H88.</title>
        <authorList>
            <person name="Champion M."/>
            <person name="Cuomo C."/>
            <person name="Ma L.-J."/>
            <person name="Henn M.R."/>
            <person name="Sil A."/>
            <person name="Goldman B."/>
            <person name="Young S.K."/>
            <person name="Kodira C.D."/>
            <person name="Zeng Q."/>
            <person name="Koehrsen M."/>
            <person name="Alvarado L."/>
            <person name="Berlin A."/>
            <person name="Borenstein D."/>
            <person name="Chen Z."/>
            <person name="Engels R."/>
            <person name="Freedman E."/>
            <person name="Gellesch M."/>
            <person name="Goldberg J."/>
            <person name="Griggs A."/>
            <person name="Gujja S."/>
            <person name="Heiman D."/>
            <person name="Hepburn T."/>
            <person name="Howarth C."/>
            <person name="Jen D."/>
            <person name="Larson L."/>
            <person name="Lewis B."/>
            <person name="Mehta T."/>
            <person name="Park D."/>
            <person name="Pearson M."/>
            <person name="Roberts A."/>
            <person name="Saif S."/>
            <person name="Shea T."/>
            <person name="Shenoy N."/>
            <person name="Sisk P."/>
            <person name="Stolte C."/>
            <person name="Sykes S."/>
            <person name="Walk T."/>
            <person name="White J."/>
            <person name="Yandava C."/>
            <person name="Klein B."/>
            <person name="McEwen J.G."/>
            <person name="Puccia R."/>
            <person name="Goldman G.H."/>
            <person name="Felipe M.S."/>
            <person name="Nino-Vega G."/>
            <person name="San-Blas G."/>
            <person name="Taylor J."/>
            <person name="Mendoza L."/>
            <person name="Galagan J."/>
            <person name="Nusbaum C."/>
            <person name="Birren B."/>
        </authorList>
    </citation>
    <scope>NUCLEOTIDE SEQUENCE [LARGE SCALE GENOMIC DNA]</scope>
    <source>
        <strain evidence="3">H88</strain>
    </source>
</reference>
<dbReference type="HOGENOM" id="CLU_1377750_0_0_1"/>
<evidence type="ECO:0000313" key="3">
    <source>
        <dbReference type="Proteomes" id="UP000008142"/>
    </source>
</evidence>
<dbReference type="AlphaFoldDB" id="F0UGQ3"/>
<evidence type="ECO:0000313" key="2">
    <source>
        <dbReference type="EMBL" id="EGC44353.1"/>
    </source>
</evidence>
<accession>F0UGQ3</accession>
<feature type="region of interest" description="Disordered" evidence="1">
    <location>
        <begin position="38"/>
        <end position="75"/>
    </location>
</feature>
<evidence type="ECO:0000256" key="1">
    <source>
        <dbReference type="SAM" id="MobiDB-lite"/>
    </source>
</evidence>
<dbReference type="OrthoDB" id="10485506at2759"/>
<proteinExistence type="predicted"/>